<dbReference type="PANTHER" id="PTHR31465">
    <property type="entry name" value="PROTEIN RTA1-RELATED"/>
    <property type="match status" value="1"/>
</dbReference>
<gene>
    <name evidence="6" type="ORF">P170DRAFT_431175</name>
</gene>
<feature type="transmembrane region" description="Helical" evidence="5">
    <location>
        <begin position="230"/>
        <end position="252"/>
    </location>
</feature>
<feature type="transmembrane region" description="Helical" evidence="5">
    <location>
        <begin position="116"/>
        <end position="137"/>
    </location>
</feature>
<feature type="transmembrane region" description="Helical" evidence="5">
    <location>
        <begin position="44"/>
        <end position="61"/>
    </location>
</feature>
<dbReference type="PANTHER" id="PTHR31465:SF27">
    <property type="entry name" value="DOMAIN PROTEIN, PUTATIVE (AFU_ORTHOLOGUE AFUA_3G01030)-RELATED"/>
    <property type="match status" value="1"/>
</dbReference>
<dbReference type="Pfam" id="PF04479">
    <property type="entry name" value="RTA1"/>
    <property type="match status" value="1"/>
</dbReference>
<protein>
    <recommendedName>
        <fullName evidence="8">RTA1 domain protein</fullName>
    </recommendedName>
</protein>
<evidence type="ECO:0000256" key="2">
    <source>
        <dbReference type="ARBA" id="ARBA00022692"/>
    </source>
</evidence>
<feature type="transmembrane region" description="Helical" evidence="5">
    <location>
        <begin position="12"/>
        <end position="32"/>
    </location>
</feature>
<reference evidence="6 7" key="1">
    <citation type="submission" date="2016-12" db="EMBL/GenBank/DDBJ databases">
        <title>The genomes of Aspergillus section Nigri reveals drivers in fungal speciation.</title>
        <authorList>
            <consortium name="DOE Joint Genome Institute"/>
            <person name="Vesth T.C."/>
            <person name="Nybo J."/>
            <person name="Theobald S."/>
            <person name="Brandl J."/>
            <person name="Frisvad J.C."/>
            <person name="Nielsen K.F."/>
            <person name="Lyhne E.K."/>
            <person name="Kogle M.E."/>
            <person name="Kuo A."/>
            <person name="Riley R."/>
            <person name="Clum A."/>
            <person name="Nolan M."/>
            <person name="Lipzen A."/>
            <person name="Salamov A."/>
            <person name="Henrissat B."/>
            <person name="Wiebenga A."/>
            <person name="De Vries R.P."/>
            <person name="Grigoriev I.V."/>
            <person name="Mortensen U.H."/>
            <person name="Andersen M.R."/>
            <person name="Baker S.E."/>
        </authorList>
    </citation>
    <scope>NUCLEOTIDE SEQUENCE [LARGE SCALE GENOMIC DNA]</scope>
    <source>
        <strain evidence="6 7">IBT 23096</strain>
    </source>
</reference>
<keyword evidence="2 5" id="KW-0812">Transmembrane</keyword>
<accession>A0A2I2FRI6</accession>
<proteinExistence type="predicted"/>
<evidence type="ECO:0008006" key="8">
    <source>
        <dbReference type="Google" id="ProtNLM"/>
    </source>
</evidence>
<evidence type="ECO:0000313" key="7">
    <source>
        <dbReference type="Proteomes" id="UP000234275"/>
    </source>
</evidence>
<feature type="transmembrane region" description="Helical" evidence="5">
    <location>
        <begin position="73"/>
        <end position="95"/>
    </location>
</feature>
<dbReference type="GeneID" id="36555707"/>
<dbReference type="OrthoDB" id="3358017at2759"/>
<dbReference type="AlphaFoldDB" id="A0A2I2FRI6"/>
<organism evidence="6 7">
    <name type="scientific">Aspergillus steynii IBT 23096</name>
    <dbReference type="NCBI Taxonomy" id="1392250"/>
    <lineage>
        <taxon>Eukaryota</taxon>
        <taxon>Fungi</taxon>
        <taxon>Dikarya</taxon>
        <taxon>Ascomycota</taxon>
        <taxon>Pezizomycotina</taxon>
        <taxon>Eurotiomycetes</taxon>
        <taxon>Eurotiomycetidae</taxon>
        <taxon>Eurotiales</taxon>
        <taxon>Aspergillaceae</taxon>
        <taxon>Aspergillus</taxon>
        <taxon>Aspergillus subgen. Circumdati</taxon>
    </lineage>
</organism>
<comment type="subcellular location">
    <subcellularLocation>
        <location evidence="1">Membrane</location>
        <topology evidence="1">Multi-pass membrane protein</topology>
    </subcellularLocation>
</comment>
<dbReference type="Proteomes" id="UP000234275">
    <property type="component" value="Unassembled WGS sequence"/>
</dbReference>
<dbReference type="EMBL" id="MSFO01000011">
    <property type="protein sequence ID" value="PLB43219.1"/>
    <property type="molecule type" value="Genomic_DNA"/>
</dbReference>
<sequence>MSDTAYYVYTPNPILAIIGVGVYCTLTAMHIFRVTSTKAWDGSFMALGSFFLAMGCGARIMSSHDIHDKGAWAAQKVLLLWGPNMLMFTVHLSHAEFVKALHAEKHVFVGPRIARPLYFALNTVLFLLMMFSIVMLVTTSDDGKKPLYTTLVKASLIIQLIFWLVTFVENAWLSIRLRRHPTTESIEVIPSWKRWNQLFGLAISILAMGHNVVQMQMLGEAKGFMASAEWAAYAFDIYQSGVVLLGWGIWYLPGRCRAVVGRRKKNWGAIQDEAAYSGVSSYGFEGCGS</sequence>
<comment type="caution">
    <text evidence="6">The sequence shown here is derived from an EMBL/GenBank/DDBJ whole genome shotgun (WGS) entry which is preliminary data.</text>
</comment>
<keyword evidence="7" id="KW-1185">Reference proteome</keyword>
<feature type="transmembrane region" description="Helical" evidence="5">
    <location>
        <begin position="198"/>
        <end position="218"/>
    </location>
</feature>
<dbReference type="RefSeq" id="XP_024698521.1">
    <property type="nucleotide sequence ID" value="XM_024848008.1"/>
</dbReference>
<evidence type="ECO:0000256" key="5">
    <source>
        <dbReference type="SAM" id="Phobius"/>
    </source>
</evidence>
<dbReference type="GO" id="GO:0016020">
    <property type="term" value="C:membrane"/>
    <property type="evidence" value="ECO:0007669"/>
    <property type="project" value="UniProtKB-SubCell"/>
</dbReference>
<keyword evidence="4 5" id="KW-0472">Membrane</keyword>
<dbReference type="InterPro" id="IPR007568">
    <property type="entry name" value="RTA1"/>
</dbReference>
<keyword evidence="3 5" id="KW-1133">Transmembrane helix</keyword>
<evidence type="ECO:0000313" key="6">
    <source>
        <dbReference type="EMBL" id="PLB43219.1"/>
    </source>
</evidence>
<evidence type="ECO:0000256" key="1">
    <source>
        <dbReference type="ARBA" id="ARBA00004141"/>
    </source>
</evidence>
<dbReference type="VEuPathDB" id="FungiDB:P170DRAFT_431175"/>
<feature type="transmembrane region" description="Helical" evidence="5">
    <location>
        <begin position="157"/>
        <end position="177"/>
    </location>
</feature>
<evidence type="ECO:0000256" key="3">
    <source>
        <dbReference type="ARBA" id="ARBA00022989"/>
    </source>
</evidence>
<evidence type="ECO:0000256" key="4">
    <source>
        <dbReference type="ARBA" id="ARBA00023136"/>
    </source>
</evidence>
<name>A0A2I2FRI6_9EURO</name>